<accession>A0A2P6P4L6</accession>
<dbReference type="AlphaFoldDB" id="A0A2P6P4L6"/>
<sequence length="48" mass="5862">MAPVFSRSAWHCTWHLIQWERRGKATYTHQHIDAVRTEWAKFVVKTYM</sequence>
<reference evidence="1 2" key="1">
    <citation type="journal article" date="2018" name="Nat. Genet.">
        <title>The Rosa genome provides new insights in the design of modern roses.</title>
        <authorList>
            <person name="Bendahmane M."/>
        </authorList>
    </citation>
    <scope>NUCLEOTIDE SEQUENCE [LARGE SCALE GENOMIC DNA]</scope>
    <source>
        <strain evidence="2">cv. Old Blush</strain>
    </source>
</reference>
<evidence type="ECO:0000313" key="1">
    <source>
        <dbReference type="EMBL" id="PRQ16887.1"/>
    </source>
</evidence>
<keyword evidence="2" id="KW-1185">Reference proteome</keyword>
<dbReference type="Proteomes" id="UP000238479">
    <property type="component" value="Chromosome 7"/>
</dbReference>
<protein>
    <submittedName>
        <fullName evidence="1">Uncharacterized protein</fullName>
    </submittedName>
</protein>
<name>A0A2P6P4L6_ROSCH</name>
<gene>
    <name evidence="1" type="ORF">RchiOBHm_Chr7g0189081</name>
</gene>
<proteinExistence type="predicted"/>
<dbReference type="Gramene" id="PRQ16887">
    <property type="protein sequence ID" value="PRQ16887"/>
    <property type="gene ID" value="RchiOBHm_Chr7g0189081"/>
</dbReference>
<evidence type="ECO:0000313" key="2">
    <source>
        <dbReference type="Proteomes" id="UP000238479"/>
    </source>
</evidence>
<dbReference type="EMBL" id="PDCK01000045">
    <property type="protein sequence ID" value="PRQ16887.1"/>
    <property type="molecule type" value="Genomic_DNA"/>
</dbReference>
<dbReference type="Pfam" id="PF05212">
    <property type="entry name" value="DUF707"/>
    <property type="match status" value="1"/>
</dbReference>
<comment type="caution">
    <text evidence="1">The sequence shown here is derived from an EMBL/GenBank/DDBJ whole genome shotgun (WGS) entry which is preliminary data.</text>
</comment>
<organism evidence="1 2">
    <name type="scientific">Rosa chinensis</name>
    <name type="common">China rose</name>
    <dbReference type="NCBI Taxonomy" id="74649"/>
    <lineage>
        <taxon>Eukaryota</taxon>
        <taxon>Viridiplantae</taxon>
        <taxon>Streptophyta</taxon>
        <taxon>Embryophyta</taxon>
        <taxon>Tracheophyta</taxon>
        <taxon>Spermatophyta</taxon>
        <taxon>Magnoliopsida</taxon>
        <taxon>eudicotyledons</taxon>
        <taxon>Gunneridae</taxon>
        <taxon>Pentapetalae</taxon>
        <taxon>rosids</taxon>
        <taxon>fabids</taxon>
        <taxon>Rosales</taxon>
        <taxon>Rosaceae</taxon>
        <taxon>Rosoideae</taxon>
        <taxon>Rosoideae incertae sedis</taxon>
        <taxon>Rosa</taxon>
    </lineage>
</organism>
<dbReference type="InterPro" id="IPR007877">
    <property type="entry name" value="DUF707"/>
</dbReference>